<dbReference type="Proteomes" id="UP000254141">
    <property type="component" value="Unassembled WGS sequence"/>
</dbReference>
<organism evidence="3 4">
    <name type="scientific">Klebsiella pneumoniae</name>
    <dbReference type="NCBI Taxonomy" id="573"/>
    <lineage>
        <taxon>Bacteria</taxon>
        <taxon>Pseudomonadati</taxon>
        <taxon>Pseudomonadota</taxon>
        <taxon>Gammaproteobacteria</taxon>
        <taxon>Enterobacterales</taxon>
        <taxon>Enterobacteriaceae</taxon>
        <taxon>Klebsiella/Raoultella group</taxon>
        <taxon>Klebsiella</taxon>
        <taxon>Klebsiella pneumoniae complex</taxon>
    </lineage>
</organism>
<evidence type="ECO:0000313" key="3">
    <source>
        <dbReference type="EMBL" id="STU51364.1"/>
    </source>
</evidence>
<dbReference type="Gene3D" id="3.40.190.290">
    <property type="match status" value="1"/>
</dbReference>
<dbReference type="GO" id="GO:0003700">
    <property type="term" value="F:DNA-binding transcription factor activity"/>
    <property type="evidence" value="ECO:0007669"/>
    <property type="project" value="TreeGrafter"/>
</dbReference>
<dbReference type="SUPFAM" id="SSF53850">
    <property type="entry name" value="Periplasmic binding protein-like II"/>
    <property type="match status" value="1"/>
</dbReference>
<feature type="domain" description="LysR substrate-binding" evidence="2">
    <location>
        <begin position="13"/>
        <end position="104"/>
    </location>
</feature>
<dbReference type="InterPro" id="IPR058163">
    <property type="entry name" value="LysR-type_TF_proteobact-type"/>
</dbReference>
<accession>A0AB74GSU6</accession>
<reference evidence="3 4" key="1">
    <citation type="submission" date="2018-06" db="EMBL/GenBank/DDBJ databases">
        <authorList>
            <consortium name="Pathogen Informatics"/>
            <person name="Doyle S."/>
        </authorList>
    </citation>
    <scope>NUCLEOTIDE SEQUENCE [LARGE SCALE GENOMIC DNA]</scope>
    <source>
        <strain evidence="3 4">NCTC5051</strain>
    </source>
</reference>
<gene>
    <name evidence="3" type="ORF">NCTC5051_02959</name>
</gene>
<name>A0AB74GSU6_KLEPN</name>
<dbReference type="PANTHER" id="PTHR30537">
    <property type="entry name" value="HTH-TYPE TRANSCRIPTIONAL REGULATOR"/>
    <property type="match status" value="1"/>
</dbReference>
<proteinExistence type="inferred from homology"/>
<comment type="caution">
    <text evidence="3">The sequence shown here is derived from an EMBL/GenBank/DDBJ whole genome shotgun (WGS) entry which is preliminary data.</text>
</comment>
<dbReference type="Pfam" id="PF03466">
    <property type="entry name" value="LysR_substrate"/>
    <property type="match status" value="1"/>
</dbReference>
<evidence type="ECO:0000259" key="2">
    <source>
        <dbReference type="Pfam" id="PF03466"/>
    </source>
</evidence>
<protein>
    <submittedName>
        <fullName evidence="3">LysR family transcriptional regulator</fullName>
    </submittedName>
</protein>
<dbReference type="PANTHER" id="PTHR30537:SF72">
    <property type="entry name" value="LYSR FAMILY TRANSCRIPTIONAL REGULATOR"/>
    <property type="match status" value="1"/>
</dbReference>
<dbReference type="AlphaFoldDB" id="A0AB74GSU6"/>
<evidence type="ECO:0000256" key="1">
    <source>
        <dbReference type="ARBA" id="ARBA00009437"/>
    </source>
</evidence>
<evidence type="ECO:0000313" key="4">
    <source>
        <dbReference type="Proteomes" id="UP000254141"/>
    </source>
</evidence>
<dbReference type="GO" id="GO:0006351">
    <property type="term" value="P:DNA-templated transcription"/>
    <property type="evidence" value="ECO:0007669"/>
    <property type="project" value="TreeGrafter"/>
</dbReference>
<dbReference type="GO" id="GO:0043565">
    <property type="term" value="F:sequence-specific DNA binding"/>
    <property type="evidence" value="ECO:0007669"/>
    <property type="project" value="TreeGrafter"/>
</dbReference>
<comment type="similarity">
    <text evidence="1">Belongs to the LysR transcriptional regulatory family.</text>
</comment>
<dbReference type="InterPro" id="IPR005119">
    <property type="entry name" value="LysR_subst-bd"/>
</dbReference>
<dbReference type="EMBL" id="UGLU01000001">
    <property type="protein sequence ID" value="STU51364.1"/>
    <property type="molecule type" value="Genomic_DNA"/>
</dbReference>
<sequence length="111" mass="12469">MGYLNHRTGRTIDWLFSLDEGDCVIRMRETLVVDDTDAYIQAGIQGLGLIRVASYLAQPYLQSGALVACLEQAASDLPLSLVYPQNRYLPPAVRAFYDWSRRVLQPPHSEA</sequence>